<dbReference type="SUPFAM" id="SSF47616">
    <property type="entry name" value="GST C-terminal domain-like"/>
    <property type="match status" value="1"/>
</dbReference>
<dbReference type="PROSITE" id="PS50405">
    <property type="entry name" value="GST_CTER"/>
    <property type="match status" value="1"/>
</dbReference>
<dbReference type="Proteomes" id="UP000028524">
    <property type="component" value="Unassembled WGS sequence"/>
</dbReference>
<feature type="domain" description="GST C-terminal" evidence="3">
    <location>
        <begin position="90"/>
        <end position="215"/>
    </location>
</feature>
<proteinExistence type="inferred from homology"/>
<dbReference type="InterPro" id="IPR004045">
    <property type="entry name" value="Glutathione_S-Trfase_N"/>
</dbReference>
<gene>
    <name evidence="4" type="ORF">S40285_02844</name>
</gene>
<evidence type="ECO:0000259" key="3">
    <source>
        <dbReference type="PROSITE" id="PS50405"/>
    </source>
</evidence>
<feature type="domain" description="GST N-terminal" evidence="2">
    <location>
        <begin position="5"/>
        <end position="84"/>
    </location>
</feature>
<name>A0A084QD93_STAC4</name>
<dbReference type="EMBL" id="KL660823">
    <property type="protein sequence ID" value="KFA61928.1"/>
    <property type="molecule type" value="Genomic_DNA"/>
</dbReference>
<protein>
    <recommendedName>
        <fullName evidence="6">Glutathione S-transferase</fullName>
    </recommendedName>
</protein>
<dbReference type="InterPro" id="IPR040079">
    <property type="entry name" value="Glutathione_S-Trfase"/>
</dbReference>
<dbReference type="SUPFAM" id="SSF52833">
    <property type="entry name" value="Thioredoxin-like"/>
    <property type="match status" value="1"/>
</dbReference>
<dbReference type="InterPro" id="IPR036249">
    <property type="entry name" value="Thioredoxin-like_sf"/>
</dbReference>
<dbReference type="Gene3D" id="1.20.1050.130">
    <property type="match status" value="1"/>
</dbReference>
<dbReference type="SFLD" id="SFLDG01151">
    <property type="entry name" value="Main.2:_Nu-like"/>
    <property type="match status" value="1"/>
</dbReference>
<comment type="similarity">
    <text evidence="1">Belongs to the GST superfamily.</text>
</comment>
<accession>A0A084QD93</accession>
<dbReference type="InterPro" id="IPR036282">
    <property type="entry name" value="Glutathione-S-Trfase_C_sf"/>
</dbReference>
<dbReference type="Pfam" id="PF13409">
    <property type="entry name" value="GST_N_2"/>
    <property type="match status" value="1"/>
</dbReference>
<dbReference type="PANTHER" id="PTHR44051">
    <property type="entry name" value="GLUTATHIONE S-TRANSFERASE-RELATED"/>
    <property type="match status" value="1"/>
</dbReference>
<dbReference type="SFLD" id="SFLDG00358">
    <property type="entry name" value="Main_(cytGST)"/>
    <property type="match status" value="1"/>
</dbReference>
<evidence type="ECO:0008006" key="6">
    <source>
        <dbReference type="Google" id="ProtNLM"/>
    </source>
</evidence>
<dbReference type="OMA" id="NPWKVIM"/>
<dbReference type="SFLD" id="SFLDS00019">
    <property type="entry name" value="Glutathione_Transferase_(cytos"/>
    <property type="match status" value="1"/>
</dbReference>
<dbReference type="Pfam" id="PF00043">
    <property type="entry name" value="GST_C"/>
    <property type="match status" value="1"/>
</dbReference>
<keyword evidence="5" id="KW-1185">Reference proteome</keyword>
<dbReference type="PANTHER" id="PTHR44051:SF3">
    <property type="entry name" value="TRANSCRIPTIONAL REGULATOR URE2"/>
    <property type="match status" value="1"/>
</dbReference>
<dbReference type="InterPro" id="IPR004046">
    <property type="entry name" value="GST_C"/>
</dbReference>
<dbReference type="InParanoid" id="A0A084QD93"/>
<dbReference type="STRING" id="1283841.A0A084QD93"/>
<dbReference type="OrthoDB" id="422574at2759"/>
<organism evidence="4 5">
    <name type="scientific">Stachybotrys chlorohalonatus (strain IBT 40285)</name>
    <dbReference type="NCBI Taxonomy" id="1283841"/>
    <lineage>
        <taxon>Eukaryota</taxon>
        <taxon>Fungi</taxon>
        <taxon>Dikarya</taxon>
        <taxon>Ascomycota</taxon>
        <taxon>Pezizomycotina</taxon>
        <taxon>Sordariomycetes</taxon>
        <taxon>Hypocreomycetidae</taxon>
        <taxon>Hypocreales</taxon>
        <taxon>Stachybotryaceae</taxon>
        <taxon>Stachybotrys</taxon>
    </lineage>
</organism>
<evidence type="ECO:0000256" key="1">
    <source>
        <dbReference type="ARBA" id="ARBA00007409"/>
    </source>
</evidence>
<dbReference type="HOGENOM" id="CLU_011226_14_2_1"/>
<sequence>MSESKPITFYNHTAGPNPRKITILFDELNVPYEKIDIANPKEEAYLAVNPNGRLPAIHDPNTGLTIWESAAIMEYLVDRYDKDNKLGPTTEADKWTLKQYMYFQMSGQGPYFGQYVWFNVYHPEDVPSAKERYAAQTERVWGVLDKVLEGKQYLLGDRITYVDLAFVPWDVIALTFKDGALVKEYDPENKYPNFFAWHKRLMERPSVKKAYAPSQ</sequence>
<evidence type="ECO:0000259" key="2">
    <source>
        <dbReference type="PROSITE" id="PS50404"/>
    </source>
</evidence>
<dbReference type="InterPro" id="IPR010987">
    <property type="entry name" value="Glutathione-S-Trfase_C-like"/>
</dbReference>
<evidence type="ECO:0000313" key="4">
    <source>
        <dbReference type="EMBL" id="KFA61928.1"/>
    </source>
</evidence>
<dbReference type="CDD" id="cd03048">
    <property type="entry name" value="GST_N_Ure2p_like"/>
    <property type="match status" value="1"/>
</dbReference>
<dbReference type="PROSITE" id="PS50404">
    <property type="entry name" value="GST_NTER"/>
    <property type="match status" value="1"/>
</dbReference>
<evidence type="ECO:0000313" key="5">
    <source>
        <dbReference type="Proteomes" id="UP000028524"/>
    </source>
</evidence>
<reference evidence="4 5" key="1">
    <citation type="journal article" date="2014" name="BMC Genomics">
        <title>Comparative genome sequencing reveals chemotype-specific gene clusters in the toxigenic black mold Stachybotrys.</title>
        <authorList>
            <person name="Semeiks J."/>
            <person name="Borek D."/>
            <person name="Otwinowski Z."/>
            <person name="Grishin N.V."/>
        </authorList>
    </citation>
    <scope>NUCLEOTIDE SEQUENCE [LARGE SCALE GENOMIC DNA]</scope>
    <source>
        <strain evidence="4 5">IBT 40285</strain>
    </source>
</reference>
<dbReference type="AlphaFoldDB" id="A0A084QD93"/>